<dbReference type="Pfam" id="PF13358">
    <property type="entry name" value="DDE_3"/>
    <property type="match status" value="1"/>
</dbReference>
<reference evidence="2" key="1">
    <citation type="submission" date="2022-03" db="EMBL/GenBank/DDBJ databases">
        <authorList>
            <person name="Tunstrom K."/>
        </authorList>
    </citation>
    <scope>NUCLEOTIDE SEQUENCE</scope>
</reference>
<dbReference type="PANTHER" id="PTHR33939:SF1">
    <property type="entry name" value="DUF4371 DOMAIN-CONTAINING PROTEIN"/>
    <property type="match status" value="1"/>
</dbReference>
<dbReference type="GO" id="GO:0003676">
    <property type="term" value="F:nucleic acid binding"/>
    <property type="evidence" value="ECO:0007669"/>
    <property type="project" value="InterPro"/>
</dbReference>
<accession>A0AAU9TF70</accession>
<keyword evidence="3" id="KW-1185">Reference proteome</keyword>
<comment type="caution">
    <text evidence="2">The sequence shown here is derived from an EMBL/GenBank/DDBJ whole genome shotgun (WGS) entry which is preliminary data.</text>
</comment>
<name>A0AAU9TF70_EUPED</name>
<dbReference type="Proteomes" id="UP001153954">
    <property type="component" value="Unassembled WGS sequence"/>
</dbReference>
<dbReference type="PANTHER" id="PTHR33939">
    <property type="entry name" value="PROTEIN CBG22215"/>
    <property type="match status" value="1"/>
</dbReference>
<sequence>MGYKWKKISSNRRVLQERHDLQLWRWRYLKKVSQYRAEGRPIVYTDETYVLTSHVRQNTWGLKNKDTPFMKKLGTGSRFIVVHAGTKDGFIPNAALVYKASSTTGDYHSNMSFENYSKWLEEKLLPNLPERAVIVMDNASYHNTRSSKIPTSSTNKSEMIKWLTDNGIQCDDSLKKIELYDLIKKNKDRFITYRIDEIVKSKGFEILRLPPYHPELNSIENIWGIFKGKIASKNIGQNMTIVDNLISVCLDEVDNDTWRKTCHHVEEVEEEYKKYFDLDIEFVINLETSDSDTEEYEDSSDEN</sequence>
<dbReference type="InterPro" id="IPR038717">
    <property type="entry name" value="Tc1-like_DDE_dom"/>
</dbReference>
<dbReference type="Gene3D" id="3.30.420.10">
    <property type="entry name" value="Ribonuclease H-like superfamily/Ribonuclease H"/>
    <property type="match status" value="1"/>
</dbReference>
<dbReference type="InterPro" id="IPR036397">
    <property type="entry name" value="RNaseH_sf"/>
</dbReference>
<evidence type="ECO:0000313" key="2">
    <source>
        <dbReference type="EMBL" id="CAH2085496.1"/>
    </source>
</evidence>
<evidence type="ECO:0000313" key="3">
    <source>
        <dbReference type="Proteomes" id="UP001153954"/>
    </source>
</evidence>
<organism evidence="2 3">
    <name type="scientific">Euphydryas editha</name>
    <name type="common">Edith's checkerspot</name>
    <dbReference type="NCBI Taxonomy" id="104508"/>
    <lineage>
        <taxon>Eukaryota</taxon>
        <taxon>Metazoa</taxon>
        <taxon>Ecdysozoa</taxon>
        <taxon>Arthropoda</taxon>
        <taxon>Hexapoda</taxon>
        <taxon>Insecta</taxon>
        <taxon>Pterygota</taxon>
        <taxon>Neoptera</taxon>
        <taxon>Endopterygota</taxon>
        <taxon>Lepidoptera</taxon>
        <taxon>Glossata</taxon>
        <taxon>Ditrysia</taxon>
        <taxon>Papilionoidea</taxon>
        <taxon>Nymphalidae</taxon>
        <taxon>Nymphalinae</taxon>
        <taxon>Euphydryas</taxon>
    </lineage>
</organism>
<protein>
    <recommendedName>
        <fullName evidence="1">Tc1-like transposase DDE domain-containing protein</fullName>
    </recommendedName>
</protein>
<gene>
    <name evidence="2" type="ORF">EEDITHA_LOCUS1967</name>
</gene>
<evidence type="ECO:0000259" key="1">
    <source>
        <dbReference type="Pfam" id="PF13358"/>
    </source>
</evidence>
<feature type="domain" description="Tc1-like transposase DDE" evidence="1">
    <location>
        <begin position="42"/>
        <end position="232"/>
    </location>
</feature>
<dbReference type="AlphaFoldDB" id="A0AAU9TF70"/>
<proteinExistence type="predicted"/>
<dbReference type="EMBL" id="CAKOGL010000004">
    <property type="protein sequence ID" value="CAH2085496.1"/>
    <property type="molecule type" value="Genomic_DNA"/>
</dbReference>